<dbReference type="GO" id="GO:0012505">
    <property type="term" value="C:endomembrane system"/>
    <property type="evidence" value="ECO:0007669"/>
    <property type="project" value="UniProtKB-SubCell"/>
</dbReference>
<keyword evidence="8" id="KW-0175">Coiled coil</keyword>
<accession>A0A9Q0IJX5</accession>
<dbReference type="EMBL" id="JANIIK010000047">
    <property type="protein sequence ID" value="KAJ3600718.1"/>
    <property type="molecule type" value="Genomic_DNA"/>
</dbReference>
<feature type="region of interest" description="Disordered" evidence="9">
    <location>
        <begin position="25"/>
        <end position="85"/>
    </location>
</feature>
<dbReference type="FunFam" id="3.40.50.10330:FF:000005">
    <property type="entry name" value="Sphingosine kinase 2"/>
    <property type="match status" value="1"/>
</dbReference>
<evidence type="ECO:0000256" key="8">
    <source>
        <dbReference type="SAM" id="Coils"/>
    </source>
</evidence>
<evidence type="ECO:0000256" key="6">
    <source>
        <dbReference type="ARBA" id="ARBA00023136"/>
    </source>
</evidence>
<dbReference type="GO" id="GO:0042981">
    <property type="term" value="P:regulation of apoptotic process"/>
    <property type="evidence" value="ECO:0007669"/>
    <property type="project" value="UniProtKB-ARBA"/>
</dbReference>
<keyword evidence="4" id="KW-0418">Kinase</keyword>
<dbReference type="GO" id="GO:0097539">
    <property type="term" value="C:ciliary transition fiber"/>
    <property type="evidence" value="ECO:0007669"/>
    <property type="project" value="InterPro"/>
</dbReference>
<dbReference type="InterPro" id="IPR045540">
    <property type="entry name" value="YegS/DAGK_C"/>
</dbReference>
<feature type="domain" description="DAGKc" evidence="10">
    <location>
        <begin position="1124"/>
        <end position="1271"/>
    </location>
</feature>
<keyword evidence="6" id="KW-0472">Membrane</keyword>
<feature type="compositionally biased region" description="Low complexity" evidence="9">
    <location>
        <begin position="1348"/>
        <end position="1385"/>
    </location>
</feature>
<feature type="compositionally biased region" description="Low complexity" evidence="9">
    <location>
        <begin position="75"/>
        <end position="84"/>
    </location>
</feature>
<evidence type="ECO:0000256" key="2">
    <source>
        <dbReference type="ARBA" id="ARBA00022679"/>
    </source>
</evidence>
<reference evidence="11" key="1">
    <citation type="submission" date="2022-07" db="EMBL/GenBank/DDBJ databases">
        <title>Chromosome-level genome of Muraenolepis orangiensis.</title>
        <authorList>
            <person name="Kim J."/>
        </authorList>
    </citation>
    <scope>NUCLEOTIDE SEQUENCE</scope>
    <source>
        <strain evidence="11">KU_S4_2022</strain>
        <tissue evidence="11">Muscle</tissue>
    </source>
</reference>
<dbReference type="GO" id="GO:0036064">
    <property type="term" value="C:ciliary basal body"/>
    <property type="evidence" value="ECO:0007669"/>
    <property type="project" value="TreeGrafter"/>
</dbReference>
<dbReference type="InterPro" id="IPR017438">
    <property type="entry name" value="ATP-NAD_kinase_N"/>
</dbReference>
<dbReference type="GO" id="GO:0090162">
    <property type="term" value="P:establishment of epithelial cell polarity"/>
    <property type="evidence" value="ECO:0007669"/>
    <property type="project" value="InterPro"/>
</dbReference>
<feature type="coiled-coil region" evidence="8">
    <location>
        <begin position="834"/>
        <end position="861"/>
    </location>
</feature>
<feature type="coiled-coil region" evidence="8">
    <location>
        <begin position="764"/>
        <end position="805"/>
    </location>
</feature>
<comment type="caution">
    <text evidence="11">The sequence shown here is derived from an EMBL/GenBank/DDBJ whole genome shotgun (WGS) entry which is preliminary data.</text>
</comment>
<dbReference type="InterPro" id="IPR033561">
    <property type="entry name" value="FBF1"/>
</dbReference>
<dbReference type="Gene3D" id="3.40.50.10330">
    <property type="entry name" value="Probable inorganic polyphosphate/atp-NAD kinase, domain 1"/>
    <property type="match status" value="1"/>
</dbReference>
<dbReference type="GO" id="GO:0005737">
    <property type="term" value="C:cytoplasm"/>
    <property type="evidence" value="ECO:0007669"/>
    <property type="project" value="UniProtKB-ARBA"/>
</dbReference>
<dbReference type="EC" id="2.7.1.91" evidence="7"/>
<dbReference type="Gene3D" id="2.60.200.40">
    <property type="match status" value="1"/>
</dbReference>
<feature type="compositionally biased region" description="Low complexity" evidence="9">
    <location>
        <begin position="503"/>
        <end position="515"/>
    </location>
</feature>
<evidence type="ECO:0000256" key="7">
    <source>
        <dbReference type="ARBA" id="ARBA00044037"/>
    </source>
</evidence>
<feature type="region of interest" description="Disordered" evidence="9">
    <location>
        <begin position="1332"/>
        <end position="1460"/>
    </location>
</feature>
<dbReference type="PANTHER" id="PTHR33689:SF1">
    <property type="entry name" value="FAS-BINDING FACTOR 1"/>
    <property type="match status" value="1"/>
</dbReference>
<dbReference type="InterPro" id="IPR001206">
    <property type="entry name" value="Diacylglycerol_kinase_cat_dom"/>
</dbReference>
<dbReference type="InterPro" id="IPR016064">
    <property type="entry name" value="NAD/diacylglycerol_kinase_sf"/>
</dbReference>
<organism evidence="11 12">
    <name type="scientific">Muraenolepis orangiensis</name>
    <name type="common">Patagonian moray cod</name>
    <dbReference type="NCBI Taxonomy" id="630683"/>
    <lineage>
        <taxon>Eukaryota</taxon>
        <taxon>Metazoa</taxon>
        <taxon>Chordata</taxon>
        <taxon>Craniata</taxon>
        <taxon>Vertebrata</taxon>
        <taxon>Euteleostomi</taxon>
        <taxon>Actinopterygii</taxon>
        <taxon>Neopterygii</taxon>
        <taxon>Teleostei</taxon>
        <taxon>Neoteleostei</taxon>
        <taxon>Acanthomorphata</taxon>
        <taxon>Zeiogadaria</taxon>
        <taxon>Gadariae</taxon>
        <taxon>Gadiformes</taxon>
        <taxon>Muraenolepidoidei</taxon>
        <taxon>Muraenolepididae</taxon>
        <taxon>Muraenolepis</taxon>
    </lineage>
</organism>
<evidence type="ECO:0000313" key="11">
    <source>
        <dbReference type="EMBL" id="KAJ3600718.1"/>
    </source>
</evidence>
<feature type="coiled-coil region" evidence="8">
    <location>
        <begin position="597"/>
        <end position="706"/>
    </location>
</feature>
<feature type="compositionally biased region" description="Basic and acidic residues" evidence="9">
    <location>
        <begin position="472"/>
        <end position="487"/>
    </location>
</feature>
<evidence type="ECO:0000256" key="1">
    <source>
        <dbReference type="ARBA" id="ARBA00004308"/>
    </source>
</evidence>
<evidence type="ECO:0000313" key="12">
    <source>
        <dbReference type="Proteomes" id="UP001148018"/>
    </source>
</evidence>
<feature type="compositionally biased region" description="Low complexity" evidence="9">
    <location>
        <begin position="295"/>
        <end position="308"/>
    </location>
</feature>
<dbReference type="PROSITE" id="PS50146">
    <property type="entry name" value="DAGK"/>
    <property type="match status" value="1"/>
</dbReference>
<feature type="compositionally biased region" description="Basic and acidic residues" evidence="9">
    <location>
        <begin position="1420"/>
        <end position="1432"/>
    </location>
</feature>
<dbReference type="GO" id="GO:0005814">
    <property type="term" value="C:centriole"/>
    <property type="evidence" value="ECO:0007669"/>
    <property type="project" value="TreeGrafter"/>
</dbReference>
<evidence type="ECO:0000256" key="3">
    <source>
        <dbReference type="ARBA" id="ARBA00022741"/>
    </source>
</evidence>
<keyword evidence="2" id="KW-0808">Transferase</keyword>
<dbReference type="Pfam" id="PF19279">
    <property type="entry name" value="YegS_C"/>
    <property type="match status" value="1"/>
</dbReference>
<keyword evidence="3" id="KW-0547">Nucleotide-binding</keyword>
<gene>
    <name evidence="11" type="ORF">NHX12_031695</name>
</gene>
<dbReference type="InterPro" id="IPR049390">
    <property type="entry name" value="FBF1_C"/>
</dbReference>
<feature type="region of interest" description="Disordered" evidence="9">
    <location>
        <begin position="472"/>
        <end position="518"/>
    </location>
</feature>
<feature type="compositionally biased region" description="Basic and acidic residues" evidence="9">
    <location>
        <begin position="349"/>
        <end position="362"/>
    </location>
</feature>
<dbReference type="SUPFAM" id="SSF111331">
    <property type="entry name" value="NAD kinase/diacylglycerol kinase-like"/>
    <property type="match status" value="1"/>
</dbReference>
<feature type="region of interest" description="Disordered" evidence="9">
    <location>
        <begin position="125"/>
        <end position="362"/>
    </location>
</feature>
<dbReference type="Proteomes" id="UP001148018">
    <property type="component" value="Unassembled WGS sequence"/>
</dbReference>
<dbReference type="Pfam" id="PF00781">
    <property type="entry name" value="DAGK_cat"/>
    <property type="match status" value="1"/>
</dbReference>
<evidence type="ECO:0000259" key="10">
    <source>
        <dbReference type="PROSITE" id="PS50146"/>
    </source>
</evidence>
<keyword evidence="12" id="KW-1185">Reference proteome</keyword>
<dbReference type="GO" id="GO:0060271">
    <property type="term" value="P:cilium assembly"/>
    <property type="evidence" value="ECO:0007669"/>
    <property type="project" value="InterPro"/>
</dbReference>
<evidence type="ECO:0000256" key="4">
    <source>
        <dbReference type="ARBA" id="ARBA00022777"/>
    </source>
</evidence>
<dbReference type="GO" id="GO:0008481">
    <property type="term" value="F:sphingosine kinase activity"/>
    <property type="evidence" value="ECO:0007669"/>
    <property type="project" value="UniProtKB-EC"/>
</dbReference>
<feature type="compositionally biased region" description="Low complexity" evidence="9">
    <location>
        <begin position="1400"/>
        <end position="1411"/>
    </location>
</feature>
<proteinExistence type="predicted"/>
<dbReference type="OrthoDB" id="3853857at2759"/>
<dbReference type="PANTHER" id="PTHR33689">
    <property type="entry name" value="FAS-BINDING FACTOR 1"/>
    <property type="match status" value="1"/>
</dbReference>
<sequence>MQTKCPILDSDVSEADPTDILKTLKDMDDMEADLFGPKKKPGSAPPRVESTKEPSRAESTTRVGGTGSTVETKKPSSAPSASTAHGYRKFDFSVELHQFKPSQAPLLAVDLDDPLADLLDELDLEETQLEPKKVPTKKVLPSPTASPVLKTKEPDEILGRGTPARLLERPPTGKQKDPPPQPMSRQDRDKPGSAKEPSLEDDLGFSSYQPTLGSAPEGRQSRRQSVRFSMEDISSSTLERKPKPNTPNPAPNTSRARSSADWLGLKPSEELTFLDDQDDHVAVAPSKDTPRTSPAAGRRSSLSGGLASTNDNAAVVKPSDPAPNPISSPSKAPKPEAAKSQKYTATLPCHKETGTTRGEHIQHPGRVTLSTESLQQLLLQQQLMQSQFLGLGGALDLGSLQIQQEKKEQLLGDRQALQTRILHLEGQVRSLQLDRDQNQMLLESAQQRHKQDMELVENGHKQRVKLLEDSWTQREERARRESEDLAERLATAAHSADHERSELQAQHQRRLAQAQQERDREVQRLRDLQRKSILEVKKDHEEQIHRLKRLKDEEIDAVTSATSQTRSLTGVIEQMEGFSSRLGELSCRVESTHEHTAQDLEQGARHREEQLRVMQERLGQQQRAMAEERARLKEVITRMEVQLAEQQRQLEKERWRVAAEQAKAESAQRSLEEERRALNQHISMEREELERAKSALLEEQQAVMQRCGEERRKMASEWAQLHAAEKQRQEQAERQAGRHLERDAYAHSSIVNMAQEQADVKLRSGELKQREEALAREREVLERQREEVEREKEKVSAAALRLQSRAQEVEAFSKLAKEKIEEGERALHEARTMESEHQARLRSIHTQMERLRQQEQHLLQERVRMSDIRRKGEEGVRQGIGPLLSLPNMIPPIHTDFGAMSAPNLGTTGLVQARLALLRHTAEKSLGRDCELRNRSWRSRVVSQQQQRSAAESTLQLWPAELSRCAPLRYGMEKDATERPDSDSSRHRNGFVGLLYGEFTDQLDDRVRYSVSLTESALTIQKISLSPGLSKAVFHMADCVGCRAYQEPDGEGIAAYFVAYFYPFRRRWMSAGSARQKVEQSFRVVLVQDPLANLREAQRWARAIRDASTKQIPRRNGVVYAEVPHPRRLLVLLNPQSGRGQAMQLFTTHIQSMLSEAAVSYTLVITEHQNHAREVVRNTDMSQWDALVIMSGDGLLFEVINGLMEREDWKEAMQTPLGVLPGGSGNALAASVNHYSQSPPAWSEELLLSCGFLLCKGLVSPLDLVSVHLPSRRLFSFLSLAWGFVADVDIESEKYRHVGPVRFLMSTLVRIASLRVYRGRLAFLPLEVEVEEEAPPPPLTPHTGRRLAQATAAPPDPDPASALRCRSAPSPSPSTSPNHNSSNWNTATAARSVPAETHQTDNQTDTQFNTQSDAQTDNQPENRTKDRTDAQKDTQNANHIDTPTATPTDTPTDNRSGAPVVDSLLPALEQPLPDTWTVVSEEDFVLVLAMHQSHLSEDLWSAPGAAPGDGLIHLFYITAGISRPALLRLFLAMEKGAHMDCGCPYVIYERVRALRLEPLSPQGVITVDGEVVEYGPLQAQIHPGLARLICG</sequence>
<name>A0A9Q0IJX5_9TELE</name>
<evidence type="ECO:0000256" key="5">
    <source>
        <dbReference type="ARBA" id="ARBA00022840"/>
    </source>
</evidence>
<dbReference type="GO" id="GO:0005524">
    <property type="term" value="F:ATP binding"/>
    <property type="evidence" value="ECO:0007669"/>
    <property type="project" value="UniProtKB-KW"/>
</dbReference>
<protein>
    <recommendedName>
        <fullName evidence="7">sphingosine kinase</fullName>
        <ecNumber evidence="7">2.7.1.91</ecNumber>
    </recommendedName>
</protein>
<keyword evidence="5" id="KW-0067">ATP-binding</keyword>
<evidence type="ECO:0000256" key="9">
    <source>
        <dbReference type="SAM" id="MobiDB-lite"/>
    </source>
</evidence>
<dbReference type="Pfam" id="PF21007">
    <property type="entry name" value="FBF1"/>
    <property type="match status" value="1"/>
</dbReference>
<feature type="coiled-coil region" evidence="8">
    <location>
        <begin position="400"/>
        <end position="434"/>
    </location>
</feature>
<comment type="subcellular location">
    <subcellularLocation>
        <location evidence="1">Endomembrane system</location>
    </subcellularLocation>
</comment>
<dbReference type="SMART" id="SM00046">
    <property type="entry name" value="DAGKc"/>
    <property type="match status" value="1"/>
</dbReference>
<feature type="compositionally biased region" description="Low complexity" evidence="9">
    <location>
        <begin position="1441"/>
        <end position="1453"/>
    </location>
</feature>